<name>A0ABQ5A188_9ASTR</name>
<dbReference type="InterPro" id="IPR021109">
    <property type="entry name" value="Peptidase_aspartic_dom_sf"/>
</dbReference>
<dbReference type="PANTHER" id="PTHR33067:SF9">
    <property type="entry name" value="RNA-DIRECTED DNA POLYMERASE"/>
    <property type="match status" value="1"/>
</dbReference>
<evidence type="ECO:0000313" key="1">
    <source>
        <dbReference type="EMBL" id="GJS96349.1"/>
    </source>
</evidence>
<dbReference type="PANTHER" id="PTHR33067">
    <property type="entry name" value="RNA-DIRECTED DNA POLYMERASE-RELATED"/>
    <property type="match status" value="1"/>
</dbReference>
<dbReference type="Gene3D" id="2.40.70.10">
    <property type="entry name" value="Acid Proteases"/>
    <property type="match status" value="1"/>
</dbReference>
<keyword evidence="1" id="KW-0239">DNA-directed DNA polymerase</keyword>
<dbReference type="EMBL" id="BQNB010011880">
    <property type="protein sequence ID" value="GJS96349.1"/>
    <property type="molecule type" value="Genomic_DNA"/>
</dbReference>
<keyword evidence="1" id="KW-0548">Nucleotidyltransferase</keyword>
<dbReference type="Proteomes" id="UP001151760">
    <property type="component" value="Unassembled WGS sequence"/>
</dbReference>
<gene>
    <name evidence="1" type="ORF">Tco_0803317</name>
</gene>
<keyword evidence="1" id="KW-0808">Transferase</keyword>
<reference evidence="1" key="1">
    <citation type="journal article" date="2022" name="Int. J. Mol. Sci.">
        <title>Draft Genome of Tanacetum Coccineum: Genomic Comparison of Closely Related Tanacetum-Family Plants.</title>
        <authorList>
            <person name="Yamashiro T."/>
            <person name="Shiraishi A."/>
            <person name="Nakayama K."/>
            <person name="Satake H."/>
        </authorList>
    </citation>
    <scope>NUCLEOTIDE SEQUENCE</scope>
</reference>
<dbReference type="GO" id="GO:0003887">
    <property type="term" value="F:DNA-directed DNA polymerase activity"/>
    <property type="evidence" value="ECO:0007669"/>
    <property type="project" value="UniProtKB-KW"/>
</dbReference>
<comment type="caution">
    <text evidence="1">The sequence shown here is derived from an EMBL/GenBank/DDBJ whole genome shotgun (WGS) entry which is preliminary data.</text>
</comment>
<reference evidence="1" key="2">
    <citation type="submission" date="2022-01" db="EMBL/GenBank/DDBJ databases">
        <authorList>
            <person name="Yamashiro T."/>
            <person name="Shiraishi A."/>
            <person name="Satake H."/>
            <person name="Nakayama K."/>
        </authorList>
    </citation>
    <scope>NUCLEOTIDE SEQUENCE</scope>
</reference>
<keyword evidence="2" id="KW-1185">Reference proteome</keyword>
<sequence>MTREALEKICMKLDVEIAIDEEEATEEVIRGYKTIREKNNPRVFVLLIRIKGKFDTPALANTGSNINVLPYRIYEKLGKEEVKHVSMKITMLDHSKAEPLGILKYVLSQVGTSRGSNDDDEDEYIIKRDKNGKPIYDLKFAKYLNCDDLMDLPLQHNEWIPSYSDNFIKKGNGDGKWHAKVRIVDPYGNVYDQGPLISTLDFLVFIIDEGELGLPRWQLLFCEVGLDWRVMFLAGGNSGRGSEFQDTAISSKKKVAKAFTFYKMETQEESDRYITHCFVSGLHAYDGEINLENEKNMISNEFAVKLLLDYEEKNGETIMKKELLVALNGELLTKGIVNFGNRVITIYPVHEFFADDSDKSNDLRDDLEAILEGINFGDIPQLDGIDVPPFVCNMRKSSQNKNKPCRKYKMTYSDEGPSLIVKKTLTREEMTREALEKICMKGKFDTHALANTGSNINVLPYRIYEKLGRGEVKPVSMKITMLDHSKAEPMGILKYVLCQVGVTTIREKFLILDIPVDKDVPIVVGKKFSLYLWRNYKHYQGTTLNFDGVCHQKFYVAAVRNMQEESDDDDEEEYIMKRDKNGKPVYGLKFAKYLNCDDPMNRALALQEALNPFRKICNGDGKWHAKVRIVDPYGNVYDQGSEKNFIETSGKNDFEAGSSSLPKITLQHETVEEAMLPYEEIFTSEAWRRAFDIREHVCAELCHEFYATYEFDETVTDEELMSRKENIFALSSDEQCGIHGSFREFLRE</sequence>
<organism evidence="1 2">
    <name type="scientific">Tanacetum coccineum</name>
    <dbReference type="NCBI Taxonomy" id="301880"/>
    <lineage>
        <taxon>Eukaryota</taxon>
        <taxon>Viridiplantae</taxon>
        <taxon>Streptophyta</taxon>
        <taxon>Embryophyta</taxon>
        <taxon>Tracheophyta</taxon>
        <taxon>Spermatophyta</taxon>
        <taxon>Magnoliopsida</taxon>
        <taxon>eudicotyledons</taxon>
        <taxon>Gunneridae</taxon>
        <taxon>Pentapetalae</taxon>
        <taxon>asterids</taxon>
        <taxon>campanulids</taxon>
        <taxon>Asterales</taxon>
        <taxon>Asteraceae</taxon>
        <taxon>Asteroideae</taxon>
        <taxon>Anthemideae</taxon>
        <taxon>Anthemidinae</taxon>
        <taxon>Tanacetum</taxon>
    </lineage>
</organism>
<accession>A0ABQ5A188</accession>
<proteinExistence type="predicted"/>
<dbReference type="CDD" id="cd00303">
    <property type="entry name" value="retropepsin_like"/>
    <property type="match status" value="1"/>
</dbReference>
<protein>
    <submittedName>
        <fullName evidence="1">DNA-directed DNA polymerase</fullName>
    </submittedName>
</protein>
<evidence type="ECO:0000313" key="2">
    <source>
        <dbReference type="Proteomes" id="UP001151760"/>
    </source>
</evidence>